<dbReference type="NCBIfam" id="TIGR01401">
    <property type="entry name" value="fliR_like_III"/>
    <property type="match status" value="1"/>
</dbReference>
<evidence type="ECO:0000256" key="7">
    <source>
        <dbReference type="RuleBase" id="RU362072"/>
    </source>
</evidence>
<dbReference type="Pfam" id="PF01311">
    <property type="entry name" value="Bac_export_1"/>
    <property type="match status" value="1"/>
</dbReference>
<dbReference type="EMBL" id="JH692066">
    <property type="protein sequence ID" value="EIP85732.1"/>
    <property type="molecule type" value="Genomic_DNA"/>
</dbReference>
<feature type="compositionally biased region" description="Low complexity" evidence="8">
    <location>
        <begin position="284"/>
        <end position="296"/>
    </location>
</feature>
<evidence type="ECO:0000256" key="4">
    <source>
        <dbReference type="ARBA" id="ARBA00022692"/>
    </source>
</evidence>
<evidence type="ECO:0000256" key="1">
    <source>
        <dbReference type="ARBA" id="ARBA00004651"/>
    </source>
</evidence>
<dbReference type="InterPro" id="IPR002010">
    <property type="entry name" value="T3SS_IM_R"/>
</dbReference>
<feature type="transmembrane region" description="Helical" evidence="7">
    <location>
        <begin position="21"/>
        <end position="41"/>
    </location>
</feature>
<feature type="transmembrane region" description="Helical" evidence="7">
    <location>
        <begin position="137"/>
        <end position="160"/>
    </location>
</feature>
<reference evidence="10" key="1">
    <citation type="journal article" date="2012" name="J. Bacteriol.">
        <title>Revised Genome Sequence of Burkholderia thailandensis MSMB43 with Improved Annotation.</title>
        <authorList>
            <person name="Zhuo Y."/>
            <person name="Liu L."/>
            <person name="Wang Q."/>
            <person name="Liu X."/>
            <person name="Ren B."/>
            <person name="Liu M."/>
            <person name="Ni P."/>
            <person name="Cheng Y.Q."/>
            <person name="Zhang L."/>
        </authorList>
    </citation>
    <scope>NUCLEOTIDE SEQUENCE [LARGE SCALE GENOMIC DNA]</scope>
    <source>
        <strain evidence="10">MSMB43</strain>
    </source>
</reference>
<keyword evidence="4 7" id="KW-0812">Transmembrane</keyword>
<gene>
    <name evidence="9" type="ORF">A33K_17790</name>
</gene>
<feature type="transmembrane region" description="Helical" evidence="7">
    <location>
        <begin position="78"/>
        <end position="104"/>
    </location>
</feature>
<feature type="transmembrane region" description="Helical" evidence="7">
    <location>
        <begin position="197"/>
        <end position="219"/>
    </location>
</feature>
<evidence type="ECO:0000256" key="6">
    <source>
        <dbReference type="ARBA" id="ARBA00023136"/>
    </source>
</evidence>
<keyword evidence="3 7" id="KW-1003">Cell membrane</keyword>
<proteinExistence type="inferred from homology"/>
<evidence type="ECO:0000256" key="5">
    <source>
        <dbReference type="ARBA" id="ARBA00022989"/>
    </source>
</evidence>
<keyword evidence="5 7" id="KW-1133">Transmembrane helix</keyword>
<evidence type="ECO:0000256" key="8">
    <source>
        <dbReference type="SAM" id="MobiDB-lite"/>
    </source>
</evidence>
<dbReference type="PANTHER" id="PTHR30065:SF1">
    <property type="entry name" value="SURFACE PRESENTATION OF ANTIGENS PROTEIN SPAR"/>
    <property type="match status" value="1"/>
</dbReference>
<comment type="subcellular location">
    <subcellularLocation>
        <location evidence="1 7">Cell membrane</location>
        <topology evidence="1 7">Multi-pass membrane protein</topology>
    </subcellularLocation>
</comment>
<protein>
    <submittedName>
        <fullName evidence="9">Type III secretion inner membrane protein SctT, putative</fullName>
    </submittedName>
</protein>
<feature type="transmembrane region" description="Helical" evidence="7">
    <location>
        <begin position="231"/>
        <end position="249"/>
    </location>
</feature>
<organism evidence="9 10">
    <name type="scientific">Burkholderia humptydooensis MSMB43</name>
    <dbReference type="NCBI Taxonomy" id="441157"/>
    <lineage>
        <taxon>Bacteria</taxon>
        <taxon>Pseudomonadati</taxon>
        <taxon>Pseudomonadota</taxon>
        <taxon>Betaproteobacteria</taxon>
        <taxon>Burkholderiales</taxon>
        <taxon>Burkholderiaceae</taxon>
        <taxon>Burkholderia</taxon>
        <taxon>pseudomallei group</taxon>
    </lineage>
</organism>
<dbReference type="PANTHER" id="PTHR30065">
    <property type="entry name" value="FLAGELLAR BIOSYNTHETIC PROTEIN FLIR"/>
    <property type="match status" value="1"/>
</dbReference>
<dbReference type="Proteomes" id="UP000004682">
    <property type="component" value="Unassembled WGS sequence"/>
</dbReference>
<evidence type="ECO:0000256" key="3">
    <source>
        <dbReference type="ARBA" id="ARBA00022475"/>
    </source>
</evidence>
<evidence type="ECO:0000313" key="10">
    <source>
        <dbReference type="Proteomes" id="UP000004682"/>
    </source>
</evidence>
<evidence type="ECO:0000313" key="9">
    <source>
        <dbReference type="EMBL" id="EIP85732.1"/>
    </source>
</evidence>
<dbReference type="InterPro" id="IPR006304">
    <property type="entry name" value="T3SS_SpaR/YscT"/>
</dbReference>
<dbReference type="PRINTS" id="PR00953">
    <property type="entry name" value="TYPE3IMRPROT"/>
</dbReference>
<feature type="transmembrane region" description="Helical" evidence="7">
    <location>
        <begin position="53"/>
        <end position="71"/>
    </location>
</feature>
<feature type="region of interest" description="Disordered" evidence="8">
    <location>
        <begin position="268"/>
        <end position="296"/>
    </location>
</feature>
<evidence type="ECO:0000256" key="2">
    <source>
        <dbReference type="ARBA" id="ARBA00009772"/>
    </source>
</evidence>
<keyword evidence="6 7" id="KW-0472">Membrane</keyword>
<sequence>MRMNTSDIFALLHLGDELIGFIVLLALSSERLLVIMSILPATADTVMKGPMRSGAAAVWCLFIACGQQALIPQLHGAFLVIACLKEAVIGLVLGIAASTVFWAAEAIGTYVDDVAGFNNVQMQNPSSGTQTSLMATLFGQLTIASFWLLGGMTFLLGALVESYAWWPLGSFDPVPAPLLEAFAQARIDMLMNMIARIATPMMAMLVLVDLGLAFVARSAQKLDLMSVGQPLKGAIAVLIVAVLAGNFVTEMRGQISLAELAQQVRRLAQRPGGDGKTDRGGRASGASGATSVTSVR</sequence>
<keyword evidence="10" id="KW-1185">Reference proteome</keyword>
<name>A0ABN0G0E7_9BURK</name>
<comment type="similarity">
    <text evidence="2 7">Belongs to the FliR/MopE/SpaR family.</text>
</comment>
<accession>A0ABN0G0E7</accession>